<keyword evidence="2" id="KW-1185">Reference proteome</keyword>
<dbReference type="RefSeq" id="XP_062878999.1">
    <property type="nucleotide sequence ID" value="XM_063022929.1"/>
</dbReference>
<accession>A0AAX4HDC0</accession>
<sequence>MFRINSRMLNLSSRLVSRRTAQFVAPSLRTPLVRPAAVRFASGSAPSDEDKLKEIVEKLQANPEITAILQDFQKMIVDKGFDALRPPLMMEMMRLFSQKDVREKAGELKAKLDEAGIVLSPEHIGLFMNGFKK</sequence>
<dbReference type="GeneID" id="88175039"/>
<reference evidence="1 2" key="1">
    <citation type="submission" date="2023-10" db="EMBL/GenBank/DDBJ databases">
        <title>Draft Genome Sequence of Candida saopaulonensis from a very Premature Infant with Sepsis.</title>
        <authorList>
            <person name="Ning Y."/>
            <person name="Dai R."/>
            <person name="Xiao M."/>
            <person name="Xu Y."/>
            <person name="Yan Q."/>
            <person name="Zhang L."/>
        </authorList>
    </citation>
    <scope>NUCLEOTIDE SEQUENCE [LARGE SCALE GENOMIC DNA]</scope>
    <source>
        <strain evidence="1 2">19XY460</strain>
    </source>
</reference>
<dbReference type="EMBL" id="CP138898">
    <property type="protein sequence ID" value="WPK26618.1"/>
    <property type="molecule type" value="Genomic_DNA"/>
</dbReference>
<gene>
    <name evidence="1" type="ORF">PUMCH_003976</name>
</gene>
<dbReference type="AlphaFoldDB" id="A0AAX4HDC0"/>
<organism evidence="1 2">
    <name type="scientific">Australozyma saopauloensis</name>
    <dbReference type="NCBI Taxonomy" id="291208"/>
    <lineage>
        <taxon>Eukaryota</taxon>
        <taxon>Fungi</taxon>
        <taxon>Dikarya</taxon>
        <taxon>Ascomycota</taxon>
        <taxon>Saccharomycotina</taxon>
        <taxon>Pichiomycetes</taxon>
        <taxon>Metschnikowiaceae</taxon>
        <taxon>Australozyma</taxon>
    </lineage>
</organism>
<dbReference type="Proteomes" id="UP001338582">
    <property type="component" value="Chromosome 5"/>
</dbReference>
<evidence type="ECO:0000313" key="1">
    <source>
        <dbReference type="EMBL" id="WPK26618.1"/>
    </source>
</evidence>
<evidence type="ECO:0000313" key="2">
    <source>
        <dbReference type="Proteomes" id="UP001338582"/>
    </source>
</evidence>
<proteinExistence type="predicted"/>
<dbReference type="KEGG" id="asau:88175039"/>
<evidence type="ECO:0008006" key="3">
    <source>
        <dbReference type="Google" id="ProtNLM"/>
    </source>
</evidence>
<protein>
    <recommendedName>
        <fullName evidence="3">Altered inheritance of mitochondria protein 41</fullName>
    </recommendedName>
</protein>
<name>A0AAX4HDC0_9ASCO</name>